<dbReference type="HAMAP" id="MF_01039">
    <property type="entry name" value="PGAM_GpmA"/>
    <property type="match status" value="1"/>
</dbReference>
<comment type="subunit">
    <text evidence="5">Homodimer.</text>
</comment>
<dbReference type="InterPro" id="IPR013078">
    <property type="entry name" value="His_Pase_superF_clade-1"/>
</dbReference>
<evidence type="ECO:0000256" key="9">
    <source>
        <dbReference type="RuleBase" id="RU004512"/>
    </source>
</evidence>
<dbReference type="CDD" id="cd07067">
    <property type="entry name" value="HP_PGM_like"/>
    <property type="match status" value="1"/>
</dbReference>
<dbReference type="GO" id="GO:0006094">
    <property type="term" value="P:gluconeogenesis"/>
    <property type="evidence" value="ECO:0007669"/>
    <property type="project" value="UniProtKB-UniRule"/>
</dbReference>
<dbReference type="Proteomes" id="UP000400981">
    <property type="component" value="Unassembled WGS sequence"/>
</dbReference>
<evidence type="ECO:0000256" key="8">
    <source>
        <dbReference type="PIRSR" id="PIRSR613078-3"/>
    </source>
</evidence>
<evidence type="ECO:0000256" key="5">
    <source>
        <dbReference type="HAMAP-Rule" id="MF_01039"/>
    </source>
</evidence>
<organism evidence="10 11">
    <name type="scientific">Pandoraea eparura</name>
    <dbReference type="NCBI Taxonomy" id="2508291"/>
    <lineage>
        <taxon>Bacteria</taxon>
        <taxon>Pseudomonadati</taxon>
        <taxon>Pseudomonadota</taxon>
        <taxon>Betaproteobacteria</taxon>
        <taxon>Burkholderiales</taxon>
        <taxon>Burkholderiaceae</taxon>
        <taxon>Pandoraea</taxon>
    </lineage>
</organism>
<feature type="binding site" evidence="5 7">
    <location>
        <begin position="21"/>
        <end position="22"/>
    </location>
    <ligand>
        <name>substrate</name>
    </ligand>
</feature>
<evidence type="ECO:0000256" key="4">
    <source>
        <dbReference type="ARBA" id="ARBA00023235"/>
    </source>
</evidence>
<evidence type="ECO:0000256" key="3">
    <source>
        <dbReference type="ARBA" id="ARBA00023152"/>
    </source>
</evidence>
<comment type="similarity">
    <text evidence="1 5">Belongs to the phosphoglycerate mutase family. BPG-dependent PGAM subfamily.</text>
</comment>
<gene>
    <name evidence="10" type="primary">gpmA_3</name>
    <name evidence="5" type="synonym">gpmA</name>
    <name evidence="10" type="ORF">PEP31012_03997</name>
</gene>
<keyword evidence="3 5" id="KW-0324">Glycolysis</keyword>
<feature type="binding site" evidence="5 7">
    <location>
        <begin position="8"/>
        <end position="15"/>
    </location>
    <ligand>
        <name>substrate</name>
    </ligand>
</feature>
<dbReference type="InterPro" id="IPR029033">
    <property type="entry name" value="His_PPase_superfam"/>
</dbReference>
<reference evidence="10 11" key="1">
    <citation type="submission" date="2019-08" db="EMBL/GenBank/DDBJ databases">
        <authorList>
            <person name="Peeters C."/>
        </authorList>
    </citation>
    <scope>NUCLEOTIDE SEQUENCE [LARGE SCALE GENOMIC DNA]</scope>
    <source>
        <strain evidence="10 11">LMG 31012</strain>
    </source>
</reference>
<dbReference type="OrthoDB" id="9781415at2"/>
<feature type="active site" description="Tele-phosphohistidine intermediate" evidence="5 6">
    <location>
        <position position="9"/>
    </location>
</feature>
<dbReference type="AlphaFoldDB" id="A0A5E4XLG0"/>
<dbReference type="PIRSF" id="PIRSF000709">
    <property type="entry name" value="6PFK_2-Ptase"/>
    <property type="match status" value="1"/>
</dbReference>
<name>A0A5E4XLG0_9BURK</name>
<comment type="caution">
    <text evidence="5">Lacks conserved residue(s) required for the propagation of feature annotation.</text>
</comment>
<comment type="pathway">
    <text evidence="5 9">Carbohydrate degradation; glycolysis; pyruvate from D-glyceraldehyde 3-phosphate: step 3/5.</text>
</comment>
<evidence type="ECO:0000256" key="7">
    <source>
        <dbReference type="PIRSR" id="PIRSR613078-2"/>
    </source>
</evidence>
<dbReference type="InterPro" id="IPR005952">
    <property type="entry name" value="Phosphogly_mut1"/>
</dbReference>
<protein>
    <recommendedName>
        <fullName evidence="5 9">2,3-bisphosphoglycerate-dependent phosphoglycerate mutase</fullName>
        <shortName evidence="5">BPG-dependent PGAM</shortName>
        <shortName evidence="5">PGAM</shortName>
        <shortName evidence="5">Phosphoglyceromutase</shortName>
        <shortName evidence="5">dPGM</shortName>
        <ecNumber evidence="5 9">5.4.2.11</ecNumber>
    </recommendedName>
</protein>
<dbReference type="EC" id="5.4.2.11" evidence="5 9"/>
<dbReference type="Gene3D" id="3.40.50.1240">
    <property type="entry name" value="Phosphoglycerate mutase-like"/>
    <property type="match status" value="1"/>
</dbReference>
<dbReference type="PROSITE" id="PS00175">
    <property type="entry name" value="PG_MUTASE"/>
    <property type="match status" value="1"/>
</dbReference>
<feature type="binding site" evidence="5 7">
    <location>
        <begin position="88"/>
        <end position="91"/>
    </location>
    <ligand>
        <name>substrate</name>
    </ligand>
</feature>
<feature type="binding site" evidence="5 7">
    <location>
        <begin position="185"/>
        <end position="186"/>
    </location>
    <ligand>
        <name>substrate</name>
    </ligand>
</feature>
<feature type="binding site" evidence="5 7">
    <location>
        <position position="60"/>
    </location>
    <ligand>
        <name>substrate</name>
    </ligand>
</feature>
<feature type="binding site" evidence="5 7">
    <location>
        <begin position="115"/>
        <end position="116"/>
    </location>
    <ligand>
        <name>substrate</name>
    </ligand>
</feature>
<dbReference type="UniPathway" id="UPA00109">
    <property type="reaction ID" value="UER00186"/>
</dbReference>
<dbReference type="GO" id="GO:0006096">
    <property type="term" value="P:glycolytic process"/>
    <property type="evidence" value="ECO:0007669"/>
    <property type="project" value="UniProtKB-UniRule"/>
</dbReference>
<comment type="catalytic activity">
    <reaction evidence="5 9">
        <text>(2R)-2-phosphoglycerate = (2R)-3-phosphoglycerate</text>
        <dbReference type="Rhea" id="RHEA:15901"/>
        <dbReference type="ChEBI" id="CHEBI:58272"/>
        <dbReference type="ChEBI" id="CHEBI:58289"/>
        <dbReference type="EC" id="5.4.2.11"/>
    </reaction>
</comment>
<comment type="function">
    <text evidence="5 9">Catalyzes the interconversion of 2-phosphoglycerate and 3-phosphoglycerate.</text>
</comment>
<evidence type="ECO:0000256" key="6">
    <source>
        <dbReference type="PIRSR" id="PIRSR613078-1"/>
    </source>
</evidence>
<feature type="site" description="Transition state stabilizer" evidence="5 8">
    <location>
        <position position="184"/>
    </location>
</feature>
<evidence type="ECO:0000256" key="1">
    <source>
        <dbReference type="ARBA" id="ARBA00006717"/>
    </source>
</evidence>
<evidence type="ECO:0000313" key="11">
    <source>
        <dbReference type="Proteomes" id="UP000400981"/>
    </source>
</evidence>
<keyword evidence="4 5" id="KW-0413">Isomerase</keyword>
<dbReference type="SMART" id="SM00855">
    <property type="entry name" value="PGAM"/>
    <property type="match status" value="1"/>
</dbReference>
<accession>A0A5E4XLG0</accession>
<proteinExistence type="inferred from homology"/>
<keyword evidence="2 5" id="KW-0312">Gluconeogenesis</keyword>
<dbReference type="SUPFAM" id="SSF53254">
    <property type="entry name" value="Phosphoglycerate mutase-like"/>
    <property type="match status" value="1"/>
</dbReference>
<dbReference type="InterPro" id="IPR001345">
    <property type="entry name" value="PG/BPGM_mutase_AS"/>
</dbReference>
<evidence type="ECO:0000256" key="2">
    <source>
        <dbReference type="ARBA" id="ARBA00022432"/>
    </source>
</evidence>
<keyword evidence="11" id="KW-1185">Reference proteome</keyword>
<evidence type="ECO:0000313" key="10">
    <source>
        <dbReference type="EMBL" id="VVE37281.1"/>
    </source>
</evidence>
<dbReference type="GO" id="GO:0004619">
    <property type="term" value="F:phosphoglycerate mutase activity"/>
    <property type="evidence" value="ECO:0007669"/>
    <property type="project" value="UniProtKB-UniRule"/>
</dbReference>
<dbReference type="EMBL" id="CABPSH010000012">
    <property type="protein sequence ID" value="VVE37281.1"/>
    <property type="molecule type" value="Genomic_DNA"/>
</dbReference>
<sequence>MGTIVLVRHGESLWNREQRFTGWTDVELTPLGVKQASHAGKAIADAGLRFDAVVTSSLRRASDSQGHILAMTPMPEQLRCIVDWRLNERHYGALTGMGRAEAEIIYGTATVHHWRRGYTSRPPPMNAAQARRLVGKLSAPSRKEIPFIPRTESLQDTFHRVAPCWRDTIAPLLRVGRCVLVTAHGNSLRMLIAAIHGTDPAAFCAMDVPNATPLVYRLDSKLRIRNALELPTGADGRTSLIL</sequence>
<feature type="active site" description="Proton donor/acceptor" evidence="5 6">
    <location>
        <position position="88"/>
    </location>
</feature>
<dbReference type="Pfam" id="PF00300">
    <property type="entry name" value="His_Phos_1"/>
    <property type="match status" value="2"/>
</dbReference>
<dbReference type="NCBIfam" id="TIGR01258">
    <property type="entry name" value="pgm_1"/>
    <property type="match status" value="1"/>
</dbReference>
<dbReference type="PANTHER" id="PTHR11931">
    <property type="entry name" value="PHOSPHOGLYCERATE MUTASE"/>
    <property type="match status" value="1"/>
</dbReference>